<feature type="transmembrane region" description="Helical" evidence="1">
    <location>
        <begin position="280"/>
        <end position="301"/>
    </location>
</feature>
<proteinExistence type="predicted"/>
<keyword evidence="1" id="KW-0472">Membrane</keyword>
<feature type="transmembrane region" description="Helical" evidence="1">
    <location>
        <begin position="144"/>
        <end position="162"/>
    </location>
</feature>
<reference evidence="2 3" key="1">
    <citation type="submission" date="2024-08" db="EMBL/GenBank/DDBJ databases">
        <authorList>
            <person name="Cucini C."/>
            <person name="Frati F."/>
        </authorList>
    </citation>
    <scope>NUCLEOTIDE SEQUENCE [LARGE SCALE GENOMIC DNA]</scope>
</reference>
<gene>
    <name evidence="2" type="ORF">ODALV1_LOCUS19245</name>
</gene>
<feature type="transmembrane region" description="Helical" evidence="1">
    <location>
        <begin position="85"/>
        <end position="103"/>
    </location>
</feature>
<organism evidence="2 3">
    <name type="scientific">Orchesella dallaii</name>
    <dbReference type="NCBI Taxonomy" id="48710"/>
    <lineage>
        <taxon>Eukaryota</taxon>
        <taxon>Metazoa</taxon>
        <taxon>Ecdysozoa</taxon>
        <taxon>Arthropoda</taxon>
        <taxon>Hexapoda</taxon>
        <taxon>Collembola</taxon>
        <taxon>Entomobryomorpha</taxon>
        <taxon>Entomobryoidea</taxon>
        <taxon>Orchesellidae</taxon>
        <taxon>Orchesellinae</taxon>
        <taxon>Orchesella</taxon>
    </lineage>
</organism>
<evidence type="ECO:0000256" key="1">
    <source>
        <dbReference type="SAM" id="Phobius"/>
    </source>
</evidence>
<sequence length="407" mass="46672">MNLYKEKSLPLVGLAADFVKSLQISDTFGSLLYKWNPLNCRLELKSIKKFRIYNFRVGFQIIYLLLVLVQISWTWKDANRMVRMHSTLFATDFVLNITSLYLTSTKAKEIVALLNGFMSFQEKHHVNSTETDFKKTKGYKITKLLLFACGATGISMPILYHLEILRNPCFPMYLGYWLSDQCGTKLGSYTQTKRTLAELLIKLSISAFSFVNWSIGFASYCFQIGVAFVLEGHCLRYFISKYGTNIMNCSKISRIQRKKILSFREIQLLCIHHRAIYSKYFVGASTICIISLAILCLNNSIVAAFDPGAGKQQLGFDLLYLWGTFGTGLVLVTMTGILSDVYKVSKYTRRQMSTNLVLKRNIWFKRFLKSCPIIRIYIAGNNFVDELTPLTFENFVIMETVDILLLK</sequence>
<dbReference type="EMBL" id="CAXLJM020000065">
    <property type="protein sequence ID" value="CAL8121154.1"/>
    <property type="molecule type" value="Genomic_DNA"/>
</dbReference>
<accession>A0ABP1R823</accession>
<protein>
    <recommendedName>
        <fullName evidence="4">Gustatory receptor</fullName>
    </recommendedName>
</protein>
<keyword evidence="3" id="KW-1185">Reference proteome</keyword>
<comment type="caution">
    <text evidence="2">The sequence shown here is derived from an EMBL/GenBank/DDBJ whole genome shotgun (WGS) entry which is preliminary data.</text>
</comment>
<dbReference type="Proteomes" id="UP001642540">
    <property type="component" value="Unassembled WGS sequence"/>
</dbReference>
<feature type="transmembrane region" description="Helical" evidence="1">
    <location>
        <begin position="210"/>
        <end position="230"/>
    </location>
</feature>
<evidence type="ECO:0000313" key="3">
    <source>
        <dbReference type="Proteomes" id="UP001642540"/>
    </source>
</evidence>
<feature type="transmembrane region" description="Helical" evidence="1">
    <location>
        <begin position="321"/>
        <end position="342"/>
    </location>
</feature>
<evidence type="ECO:0008006" key="4">
    <source>
        <dbReference type="Google" id="ProtNLM"/>
    </source>
</evidence>
<keyword evidence="1" id="KW-1133">Transmembrane helix</keyword>
<keyword evidence="1" id="KW-0812">Transmembrane</keyword>
<evidence type="ECO:0000313" key="2">
    <source>
        <dbReference type="EMBL" id="CAL8121154.1"/>
    </source>
</evidence>
<name>A0ABP1R823_9HEXA</name>
<feature type="transmembrane region" description="Helical" evidence="1">
    <location>
        <begin position="53"/>
        <end position="73"/>
    </location>
</feature>